<organism evidence="1 2">
    <name type="scientific">Eretmocerus hayati</name>
    <dbReference type="NCBI Taxonomy" id="131215"/>
    <lineage>
        <taxon>Eukaryota</taxon>
        <taxon>Metazoa</taxon>
        <taxon>Ecdysozoa</taxon>
        <taxon>Arthropoda</taxon>
        <taxon>Hexapoda</taxon>
        <taxon>Insecta</taxon>
        <taxon>Pterygota</taxon>
        <taxon>Neoptera</taxon>
        <taxon>Endopterygota</taxon>
        <taxon>Hymenoptera</taxon>
        <taxon>Apocrita</taxon>
        <taxon>Proctotrupomorpha</taxon>
        <taxon>Chalcidoidea</taxon>
        <taxon>Aphelinidae</taxon>
        <taxon>Aphelininae</taxon>
        <taxon>Eretmocerus</taxon>
    </lineage>
</organism>
<evidence type="ECO:0000313" key="2">
    <source>
        <dbReference type="Proteomes" id="UP001239111"/>
    </source>
</evidence>
<comment type="caution">
    <text evidence="1">The sequence shown here is derived from an EMBL/GenBank/DDBJ whole genome shotgun (WGS) entry which is preliminary data.</text>
</comment>
<keyword evidence="2" id="KW-1185">Reference proteome</keyword>
<reference evidence="1" key="1">
    <citation type="submission" date="2023-04" db="EMBL/GenBank/DDBJ databases">
        <title>A chromosome-level genome assembly of the parasitoid wasp Eretmocerus hayati.</title>
        <authorList>
            <person name="Zhong Y."/>
            <person name="Liu S."/>
            <person name="Liu Y."/>
        </authorList>
    </citation>
    <scope>NUCLEOTIDE SEQUENCE</scope>
    <source>
        <strain evidence="1">ZJU_SS_LIU_2023</strain>
    </source>
</reference>
<sequence>MITPSLPLTDITDETIDNVFMPVVARYSLPRRSTHDGLDDMRREYKYIKDSPNSTGMKSLDWWTNKEDSSALSKAIDIMKKTLSYANYLSYKSVRTKDEDAIANNCLSMIEDWLCRFSLLCFRKFSLPEKAPPETKLKYKDIVTRVIKDPKNVPFGGNWYHYSVNYAQLAAHYLLFSYILDDTGELTFASQDKDDTITRPQLRELVARSILAFVSAVGSEAFGMKRSKSQKSLMFGPYCVAKYTLNQHIETIKSEEFRYTLQDLLVPMKTNHLEDGLHRDMSYFDHEAVSFKHLEIQSDSDNAYAFEFVAILRDHTQSPQRIWNSLSEYILHPEIEYGFVGMFGRKVSLMCPKNPRATRRELLVLPFSRIMVFKTPETAFSVRLQQKNMPFFESIEYDENQCAMAPNWVQLRRVFERNQRYLPTFPDNGFILCTDDSKQVSKVIVRGEKGSRTTKSHMPQSATSFVFRFGRHAFGYQTYEIPELVKKAFVSELIHIDASIENGEFIDIQTKIVNNNSQSMRYVPINTSKHINIEPKSTEIVRTRISYRKDEPVKYELVEEKLPNLLGPFMLNFGNNNTRYVQFKLYSDCAVCFMNDAPVIMCPLHWDKEETRIAKTIEGQDYVFTFDNVLLQYVRHKNLLY</sequence>
<name>A0ACC2NGY2_9HYME</name>
<gene>
    <name evidence="1" type="ORF">QAD02_001430</name>
</gene>
<dbReference type="EMBL" id="CM056743">
    <property type="protein sequence ID" value="KAJ8670171.1"/>
    <property type="molecule type" value="Genomic_DNA"/>
</dbReference>
<evidence type="ECO:0000313" key="1">
    <source>
        <dbReference type="EMBL" id="KAJ8670171.1"/>
    </source>
</evidence>
<proteinExistence type="predicted"/>
<protein>
    <submittedName>
        <fullName evidence="1">Uncharacterized protein</fullName>
    </submittedName>
</protein>
<accession>A0ACC2NGY2</accession>
<dbReference type="Proteomes" id="UP001239111">
    <property type="component" value="Chromosome 3"/>
</dbReference>